<feature type="region of interest" description="Disordered" evidence="2">
    <location>
        <begin position="493"/>
        <end position="514"/>
    </location>
</feature>
<evidence type="ECO:0000313" key="3">
    <source>
        <dbReference type="EMBL" id="KFH48970.1"/>
    </source>
</evidence>
<keyword evidence="1" id="KW-0175">Coiled coil</keyword>
<dbReference type="STRING" id="857340.A0A086THY8"/>
<organism evidence="3 4">
    <name type="scientific">Hapsidospora chrysogenum (strain ATCC 11550 / CBS 779.69 / DSM 880 / IAM 14645 / JCM 23072 / IMI 49137)</name>
    <name type="common">Acremonium chrysogenum</name>
    <dbReference type="NCBI Taxonomy" id="857340"/>
    <lineage>
        <taxon>Eukaryota</taxon>
        <taxon>Fungi</taxon>
        <taxon>Dikarya</taxon>
        <taxon>Ascomycota</taxon>
        <taxon>Pezizomycotina</taxon>
        <taxon>Sordariomycetes</taxon>
        <taxon>Hypocreomycetidae</taxon>
        <taxon>Hypocreales</taxon>
        <taxon>Bionectriaceae</taxon>
        <taxon>Hapsidospora</taxon>
    </lineage>
</organism>
<dbReference type="AlphaFoldDB" id="A0A086THY8"/>
<gene>
    <name evidence="3" type="ORF">ACRE_000290</name>
</gene>
<evidence type="ECO:0000313" key="4">
    <source>
        <dbReference type="Proteomes" id="UP000029964"/>
    </source>
</evidence>
<feature type="region of interest" description="Disordered" evidence="2">
    <location>
        <begin position="426"/>
        <end position="474"/>
    </location>
</feature>
<protein>
    <submittedName>
        <fullName evidence="3">Uncharacterized protein</fullName>
    </submittedName>
</protein>
<reference evidence="4" key="1">
    <citation type="journal article" date="2014" name="Genome Announc.">
        <title>Genome sequence and annotation of Acremonium chrysogenum, producer of the beta-lactam antibiotic cephalosporin C.</title>
        <authorList>
            <person name="Terfehr D."/>
            <person name="Dahlmann T.A."/>
            <person name="Specht T."/>
            <person name="Zadra I."/>
            <person name="Kuernsteiner H."/>
            <person name="Kueck U."/>
        </authorList>
    </citation>
    <scope>NUCLEOTIDE SEQUENCE [LARGE SCALE GENOMIC DNA]</scope>
    <source>
        <strain evidence="4">ATCC 11550 / CBS 779.69 / DSM 880 / IAM 14645 / JCM 23072 / IMI 49137</strain>
    </source>
</reference>
<comment type="caution">
    <text evidence="3">The sequence shown here is derived from an EMBL/GenBank/DDBJ whole genome shotgun (WGS) entry which is preliminary data.</text>
</comment>
<dbReference type="Proteomes" id="UP000029964">
    <property type="component" value="Unassembled WGS sequence"/>
</dbReference>
<sequence length="514" mass="56201">MAGPRNERADFSDGRGGYLDRITDRCLEDILRILRMPPNTNAHAPDDLWLHEQKLAIDRLDRSVHRTSPSIRNALHRLYGGVALCDAHRALDRRLVCAVFEVVADECLMHSDVLRIWRTRLDFEPEVKKWLVVMDEIAKGVMHAANAPCELLVGSGARGADVVGRSRLMVSSGCQACLLAAIGGNLELALALEAGVRSRGGMQSMTDSKMGRIATVWITERLRDASHAAMDEVAKRLAEMVRAIATAREDIDETGREQLRRTTLQKLADAAPDGEGSSWWTSDVGSVEGSVEGFLGSGEPSSPVRFELDGSSAQRFELEGENAGDKPLSQDHQTSTSSSFSCAGVSSEYLDMDLVPEPLRVGGRPLRSPSSRPFSFEEGDDAAYMAREDTRRKQQIPSVLVSHYDGLTAGRPREQLKRPHSESIITMSGRGSQLQPTPTLASSSSSSSSSFSTRSSPQRPSSPPPLRRKKSYDSIRSFSQVVEAMILPDGSMIHTLHGGGKREEGVWRGLRGGR</sequence>
<proteinExistence type="predicted"/>
<evidence type="ECO:0000256" key="2">
    <source>
        <dbReference type="SAM" id="MobiDB-lite"/>
    </source>
</evidence>
<dbReference type="OrthoDB" id="4898058at2759"/>
<feature type="coiled-coil region" evidence="1">
    <location>
        <begin position="230"/>
        <end position="257"/>
    </location>
</feature>
<name>A0A086THY8_HAPC1</name>
<keyword evidence="4" id="KW-1185">Reference proteome</keyword>
<evidence type="ECO:0000256" key="1">
    <source>
        <dbReference type="SAM" id="Coils"/>
    </source>
</evidence>
<dbReference type="HOGENOM" id="CLU_529913_0_0_1"/>
<accession>A0A086THY8</accession>
<feature type="compositionally biased region" description="Low complexity" evidence="2">
    <location>
        <begin position="434"/>
        <end position="459"/>
    </location>
</feature>
<dbReference type="EMBL" id="JPKY01000001">
    <property type="protein sequence ID" value="KFH48970.1"/>
    <property type="molecule type" value="Genomic_DNA"/>
</dbReference>